<dbReference type="EMBL" id="JAODUP010000376">
    <property type="protein sequence ID" value="KAK2151076.1"/>
    <property type="molecule type" value="Genomic_DNA"/>
</dbReference>
<dbReference type="AlphaFoldDB" id="A0AAD9N110"/>
<protein>
    <submittedName>
        <fullName evidence="1">Uncharacterized protein</fullName>
    </submittedName>
</protein>
<dbReference type="Proteomes" id="UP001208570">
    <property type="component" value="Unassembled WGS sequence"/>
</dbReference>
<comment type="caution">
    <text evidence="1">The sequence shown here is derived from an EMBL/GenBank/DDBJ whole genome shotgun (WGS) entry which is preliminary data.</text>
</comment>
<evidence type="ECO:0000313" key="1">
    <source>
        <dbReference type="EMBL" id="KAK2151076.1"/>
    </source>
</evidence>
<reference evidence="1" key="1">
    <citation type="journal article" date="2023" name="Mol. Biol. Evol.">
        <title>Third-Generation Sequencing Reveals the Adaptive Role of the Epigenome in Three Deep-Sea Polychaetes.</title>
        <authorList>
            <person name="Perez M."/>
            <person name="Aroh O."/>
            <person name="Sun Y."/>
            <person name="Lan Y."/>
            <person name="Juniper S.K."/>
            <person name="Young C.R."/>
            <person name="Angers B."/>
            <person name="Qian P.Y."/>
        </authorList>
    </citation>
    <scope>NUCLEOTIDE SEQUENCE</scope>
    <source>
        <strain evidence="1">P08H-3</strain>
    </source>
</reference>
<keyword evidence="2" id="KW-1185">Reference proteome</keyword>
<sequence>MPFTNNMTAAIPRLHMAGFCQKSSPSNVLFTQENLDMVLYGYAKANNRDHIPGYALSGLRLGELSHGLDYNTNTSSIPDLPQLTSNLPHSSRGFGLWLADTIYMVADFSEISGVFRRFPAFFRWIYVRGSIKAIGVVAPPVRHNTHHT</sequence>
<evidence type="ECO:0000313" key="2">
    <source>
        <dbReference type="Proteomes" id="UP001208570"/>
    </source>
</evidence>
<gene>
    <name evidence="1" type="ORF">LSH36_376g01019</name>
</gene>
<accession>A0AAD9N110</accession>
<organism evidence="1 2">
    <name type="scientific">Paralvinella palmiformis</name>
    <dbReference type="NCBI Taxonomy" id="53620"/>
    <lineage>
        <taxon>Eukaryota</taxon>
        <taxon>Metazoa</taxon>
        <taxon>Spiralia</taxon>
        <taxon>Lophotrochozoa</taxon>
        <taxon>Annelida</taxon>
        <taxon>Polychaeta</taxon>
        <taxon>Sedentaria</taxon>
        <taxon>Canalipalpata</taxon>
        <taxon>Terebellida</taxon>
        <taxon>Terebelliformia</taxon>
        <taxon>Alvinellidae</taxon>
        <taxon>Paralvinella</taxon>
    </lineage>
</organism>
<proteinExistence type="predicted"/>
<name>A0AAD9N110_9ANNE</name>